<reference evidence="2 3" key="1">
    <citation type="submission" date="2018-10" db="EMBL/GenBank/DDBJ databases">
        <title>Genomic Encyclopedia of Archaeal and Bacterial Type Strains, Phase II (KMG-II): from individual species to whole genera.</title>
        <authorList>
            <person name="Goeker M."/>
        </authorList>
    </citation>
    <scope>NUCLEOTIDE SEQUENCE [LARGE SCALE GENOMIC DNA]</scope>
    <source>
        <strain evidence="2 3">DSM 18602</strain>
    </source>
</reference>
<protein>
    <submittedName>
        <fullName evidence="2">Uncharacterized protein</fullName>
    </submittedName>
</protein>
<keyword evidence="1" id="KW-1133">Transmembrane helix</keyword>
<feature type="transmembrane region" description="Helical" evidence="1">
    <location>
        <begin position="149"/>
        <end position="167"/>
    </location>
</feature>
<sequence>MSTDFKALWNNEGSRLPDIQEIFAKANKLNRNIRRKLWRENVVLPLTAIFIIWIWWYYQPQMITTKIGIVMIVIAIIAFLIATNQLCPLLTDGNAETDSRQFLTQMIKIRQKQDFISSTMTRVYFTLLSTGLALYMIEYALMGGMVFRITYYTLTFAWIAFCWFYWLPRKVKKRKKANNEVIARLEELNGQLGKE</sequence>
<evidence type="ECO:0000313" key="3">
    <source>
        <dbReference type="Proteomes" id="UP000268007"/>
    </source>
</evidence>
<keyword evidence="3" id="KW-1185">Reference proteome</keyword>
<dbReference type="RefSeq" id="WP_121197262.1">
    <property type="nucleotide sequence ID" value="NZ_RBKU01000001.1"/>
</dbReference>
<organism evidence="2 3">
    <name type="scientific">Mucilaginibacter gracilis</name>
    <dbReference type="NCBI Taxonomy" id="423350"/>
    <lineage>
        <taxon>Bacteria</taxon>
        <taxon>Pseudomonadati</taxon>
        <taxon>Bacteroidota</taxon>
        <taxon>Sphingobacteriia</taxon>
        <taxon>Sphingobacteriales</taxon>
        <taxon>Sphingobacteriaceae</taxon>
        <taxon>Mucilaginibacter</taxon>
    </lineage>
</organism>
<evidence type="ECO:0000256" key="1">
    <source>
        <dbReference type="SAM" id="Phobius"/>
    </source>
</evidence>
<keyword evidence="1" id="KW-0472">Membrane</keyword>
<evidence type="ECO:0000313" key="2">
    <source>
        <dbReference type="EMBL" id="RKR81577.1"/>
    </source>
</evidence>
<accession>A0A495IY02</accession>
<dbReference type="EMBL" id="RBKU01000001">
    <property type="protein sequence ID" value="RKR81577.1"/>
    <property type="molecule type" value="Genomic_DNA"/>
</dbReference>
<dbReference type="OrthoDB" id="795301at2"/>
<name>A0A495IY02_9SPHI</name>
<feature type="transmembrane region" description="Helical" evidence="1">
    <location>
        <begin position="115"/>
        <end position="137"/>
    </location>
</feature>
<feature type="transmembrane region" description="Helical" evidence="1">
    <location>
        <begin position="37"/>
        <end position="57"/>
    </location>
</feature>
<comment type="caution">
    <text evidence="2">The sequence shown here is derived from an EMBL/GenBank/DDBJ whole genome shotgun (WGS) entry which is preliminary data.</text>
</comment>
<gene>
    <name evidence="2" type="ORF">BDD43_1726</name>
</gene>
<feature type="transmembrane region" description="Helical" evidence="1">
    <location>
        <begin position="63"/>
        <end position="82"/>
    </location>
</feature>
<keyword evidence="1" id="KW-0812">Transmembrane</keyword>
<dbReference type="Proteomes" id="UP000268007">
    <property type="component" value="Unassembled WGS sequence"/>
</dbReference>
<dbReference type="AlphaFoldDB" id="A0A495IY02"/>
<proteinExistence type="predicted"/>